<evidence type="ECO:0000256" key="12">
    <source>
        <dbReference type="SAM" id="MobiDB-lite"/>
    </source>
</evidence>
<feature type="domain" description="Histone chaperone RTT106/FACT complex subunit SPT16-like middle" evidence="15">
    <location>
        <begin position="833"/>
        <end position="923"/>
    </location>
</feature>
<dbReference type="Proteomes" id="UP000827549">
    <property type="component" value="Chromosome 2"/>
</dbReference>
<accession>A0AAF0Y6S5</accession>
<dbReference type="GO" id="GO:0031491">
    <property type="term" value="F:nucleosome binding"/>
    <property type="evidence" value="ECO:0007669"/>
    <property type="project" value="TreeGrafter"/>
</dbReference>
<dbReference type="SUPFAM" id="SSF55920">
    <property type="entry name" value="Creatinase/aminopeptidase"/>
    <property type="match status" value="1"/>
</dbReference>
<comment type="subunit">
    <text evidence="11">Component of the FACT complex.</text>
</comment>
<evidence type="ECO:0000313" key="17">
    <source>
        <dbReference type="Proteomes" id="UP000827549"/>
    </source>
</evidence>
<evidence type="ECO:0000256" key="3">
    <source>
        <dbReference type="ARBA" id="ARBA00022705"/>
    </source>
</evidence>
<keyword evidence="8 11" id="KW-0234">DNA repair</keyword>
<dbReference type="Gene3D" id="2.30.29.150">
    <property type="match status" value="1"/>
</dbReference>
<sequence>MTDVKLDSDVFFRRADKIFTAWEKPTDDTAELKDVQALQIFLGDATDDAPAFTKSAALQTYLLAFEFPSTLIIFWKSTRKVTFVCSSSKAKILRQLESQNGIEIDIWVRAPKDESTASVIPDLVLELGDSKVGNLPKDKATGKLTDEWNKAIATSKAGIEFVDIATAVSAILADKDNEEIKATVTAARLTSTCMQHYFKSKMEALIDRDTKITHENFSQLVEEKIGNDVKGADMKLWNKNPQLGEVDFTNTDWVYSPIIQSGGEYDLKVSAYSNENNLKPGVILSSLGIRYKSYCASMARTFMINPSAKQERNFEILIDARLSVVKLLKEGAVVKDVYAAAQAIFAERGLGDNFVKNIGFATGLEYRDSTFLLGPKNDRKLKENMILVVSLGVQGLSDKQGAYALQLSDTVKVGIDGGAFLTEGCAKLRDVVMDFGDSEPEEDVKPASKSSAKPTKKTNGASNGKAPKAPKSPVKARSSAVGGTKQTRGAQREQIESTTAQRIKAHQAELHAQRQAEGLKKWAGGTGANDGSRDKVVKRYESYRREEQLPSIVQERRIYVDEQRQSIILPINGFATPFHISTVKNATKVEENAHIVLRINFQSPGQIAGKKEDMPFEDPDATFIRSLTFRSKDQRHLIKIFEQISGLKKAATKREAERKEMADVIEQEKLVEIKGRHPYVLKNVFPRPATEGKKSDGNVEIHQNGLRFRPDGPGQRIDLLFSNMKHLFFQPSEKELVVLLHVHLKAPIMIGKKKTWDVQFFREVSDMNFDETTGKRRKARYGDEDEIEQEQEDRRRRQELDKMFHAFAKRVSDAAQAQQYELEVDVPYRELGFFGVPNRTNVMLQPTTDCLVHLSEMPFTVITLSEVQIVHFERVQFGLKAFDMVFVFNDFKKSPVAINSIPVIHLDNVKEWLDSVDIPISEGPVNLTWSAIMKTINDDPYEFYKEGGWAFLTGDGDSDDEDESSEGSVFEESGDGFGGSSDDDDSESDDYSDDDSASDDSGSGGDFSDESGESWDELERKAKKADDKRRQDGGDLSDSDKKKKRR</sequence>
<dbReference type="Pfam" id="PF00557">
    <property type="entry name" value="Peptidase_M24"/>
    <property type="match status" value="1"/>
</dbReference>
<dbReference type="Gene3D" id="2.30.29.210">
    <property type="entry name" value="FACT complex subunit Spt16p/Cdc68p"/>
    <property type="match status" value="1"/>
</dbReference>
<dbReference type="EMBL" id="CP086715">
    <property type="protein sequence ID" value="WOO78721.1"/>
    <property type="molecule type" value="Genomic_DNA"/>
</dbReference>
<evidence type="ECO:0000256" key="2">
    <source>
        <dbReference type="ARBA" id="ARBA00022454"/>
    </source>
</evidence>
<dbReference type="Pfam" id="PF14826">
    <property type="entry name" value="FACT-Spt16_Nlob"/>
    <property type="match status" value="1"/>
</dbReference>
<keyword evidence="4 11" id="KW-0227">DNA damage</keyword>
<dbReference type="GO" id="GO:0010468">
    <property type="term" value="P:regulation of gene expression"/>
    <property type="evidence" value="ECO:0007669"/>
    <property type="project" value="UniProtKB-ARBA"/>
</dbReference>
<feature type="region of interest" description="Disordered" evidence="12">
    <location>
        <begin position="954"/>
        <end position="1046"/>
    </location>
</feature>
<feature type="compositionally biased region" description="Acidic residues" evidence="12">
    <location>
        <begin position="956"/>
        <end position="965"/>
    </location>
</feature>
<dbReference type="FunFam" id="2.30.29.210:FF:000001">
    <property type="entry name" value="FACT complex subunit spt16"/>
    <property type="match status" value="1"/>
</dbReference>
<dbReference type="Pfam" id="PF24824">
    <property type="entry name" value="PH_SPT16"/>
    <property type="match status" value="1"/>
</dbReference>
<feature type="compositionally biased region" description="Acidic residues" evidence="12">
    <location>
        <begin position="1007"/>
        <end position="1016"/>
    </location>
</feature>
<dbReference type="SMART" id="SM01287">
    <property type="entry name" value="Rtt106"/>
    <property type="match status" value="1"/>
</dbReference>
<evidence type="ECO:0000256" key="5">
    <source>
        <dbReference type="ARBA" id="ARBA00023015"/>
    </source>
</evidence>
<dbReference type="InterPro" id="IPR040258">
    <property type="entry name" value="Spt16"/>
</dbReference>
<keyword evidence="5 11" id="KW-0805">Transcription regulation</keyword>
<keyword evidence="6" id="KW-0175">Coiled coil</keyword>
<dbReference type="PANTHER" id="PTHR13980:SF15">
    <property type="entry name" value="FACT COMPLEX SUBUNIT SPT16"/>
    <property type="match status" value="1"/>
</dbReference>
<dbReference type="GO" id="GO:0035101">
    <property type="term" value="C:FACT complex"/>
    <property type="evidence" value="ECO:0007669"/>
    <property type="project" value="UniProtKB-UniRule"/>
</dbReference>
<dbReference type="SMART" id="SM01285">
    <property type="entry name" value="FACT-Spt16_Nlob"/>
    <property type="match status" value="1"/>
</dbReference>
<comment type="subcellular location">
    <subcellularLocation>
        <location evidence="11">Nucleus</location>
    </subcellularLocation>
    <subcellularLocation>
        <location evidence="11">Chromosome</location>
    </subcellularLocation>
</comment>
<name>A0AAF0Y6S5_9TREE</name>
<evidence type="ECO:0000259" key="13">
    <source>
        <dbReference type="SMART" id="SM01285"/>
    </source>
</evidence>
<dbReference type="PANTHER" id="PTHR13980">
    <property type="entry name" value="CDC68 RELATED"/>
    <property type="match status" value="1"/>
</dbReference>
<reference evidence="16" key="1">
    <citation type="submission" date="2023-10" db="EMBL/GenBank/DDBJ databases">
        <authorList>
            <person name="Noh H."/>
        </authorList>
    </citation>
    <scope>NUCLEOTIDE SEQUENCE</scope>
    <source>
        <strain evidence="16">DUCC4014</strain>
    </source>
</reference>
<evidence type="ECO:0000256" key="6">
    <source>
        <dbReference type="ARBA" id="ARBA00023054"/>
    </source>
</evidence>
<dbReference type="Gene3D" id="2.30.29.30">
    <property type="entry name" value="Pleckstrin-homology domain (PH domain)/Phosphotyrosine-binding domain (PTB)"/>
    <property type="match status" value="1"/>
</dbReference>
<dbReference type="SMART" id="SM01286">
    <property type="entry name" value="SPT16"/>
    <property type="match status" value="1"/>
</dbReference>
<comment type="similarity">
    <text evidence="1 11">Belongs to the peptidase M24 family. SPT16 subfamily.</text>
</comment>
<evidence type="ECO:0000256" key="7">
    <source>
        <dbReference type="ARBA" id="ARBA00023163"/>
    </source>
</evidence>
<feature type="compositionally biased region" description="Acidic residues" evidence="12">
    <location>
        <begin position="981"/>
        <end position="998"/>
    </location>
</feature>
<evidence type="ECO:0000256" key="8">
    <source>
        <dbReference type="ARBA" id="ARBA00023204"/>
    </source>
</evidence>
<feature type="domain" description="FACT complex subunit SPT16 N-terminal lobe" evidence="13">
    <location>
        <begin position="6"/>
        <end position="168"/>
    </location>
</feature>
<keyword evidence="17" id="KW-1185">Reference proteome</keyword>
<gene>
    <name evidence="16" type="primary">SPT16</name>
    <name evidence="16" type="ORF">LOC62_02G002260</name>
</gene>
<evidence type="ECO:0000259" key="14">
    <source>
        <dbReference type="SMART" id="SM01286"/>
    </source>
</evidence>
<dbReference type="Gene3D" id="3.90.230.10">
    <property type="entry name" value="Creatinase/methionine aminopeptidase superfamily"/>
    <property type="match status" value="1"/>
</dbReference>
<evidence type="ECO:0000256" key="11">
    <source>
        <dbReference type="RuleBase" id="RU367052"/>
    </source>
</evidence>
<comment type="function">
    <text evidence="10 11">Component of the FACT complex, a general chromatin factor that acts to reorganize nucleosomes. The FACT complex is involved in multiple processes that require DNA as a template such as mRNA elongation, DNA replication and DNA repair. During transcription elongation the FACT complex acts as a histone chaperone that both destabilizes and restores nucleosomal structure. It facilitates the passage of RNA polymerase II and transcription by promoting the dissociation of one histone H2A-H2B dimer from the nucleosome, then subsequently promotes the reestablishment of the nucleosome following the passage of RNA polymerase II.</text>
</comment>
<evidence type="ECO:0000256" key="10">
    <source>
        <dbReference type="ARBA" id="ARBA00025370"/>
    </source>
</evidence>
<dbReference type="Gene3D" id="3.40.350.10">
    <property type="entry name" value="Creatinase/prolidase N-terminal domain"/>
    <property type="match status" value="1"/>
</dbReference>
<dbReference type="GO" id="GO:0006260">
    <property type="term" value="P:DNA replication"/>
    <property type="evidence" value="ECO:0007669"/>
    <property type="project" value="UniProtKB-KW"/>
</dbReference>
<dbReference type="InterPro" id="IPR048969">
    <property type="entry name" value="FACT_SPT16_C"/>
</dbReference>
<dbReference type="RefSeq" id="XP_062624753.1">
    <property type="nucleotide sequence ID" value="XM_062768769.1"/>
</dbReference>
<evidence type="ECO:0000256" key="1">
    <source>
        <dbReference type="ARBA" id="ARBA00010779"/>
    </source>
</evidence>
<dbReference type="InterPro" id="IPR000994">
    <property type="entry name" value="Pept_M24"/>
</dbReference>
<dbReference type="Pfam" id="PF21091">
    <property type="entry name" value="SPT16_C"/>
    <property type="match status" value="1"/>
</dbReference>
<dbReference type="InterPro" id="IPR056595">
    <property type="entry name" value="Fact-SPT16_PH"/>
</dbReference>
<proteinExistence type="inferred from homology"/>
<feature type="compositionally biased region" description="Basic and acidic residues" evidence="12">
    <location>
        <begin position="1017"/>
        <end position="1046"/>
    </location>
</feature>
<evidence type="ECO:0000313" key="16">
    <source>
        <dbReference type="EMBL" id="WOO78721.1"/>
    </source>
</evidence>
<protein>
    <recommendedName>
        <fullName evidence="11">FACT complex subunit</fullName>
    </recommendedName>
</protein>
<dbReference type="FunFam" id="2.30.29.30:FF:000017">
    <property type="entry name" value="FACT complex subunit SPT16"/>
    <property type="match status" value="1"/>
</dbReference>
<feature type="region of interest" description="Disordered" evidence="12">
    <location>
        <begin position="772"/>
        <end position="793"/>
    </location>
</feature>
<keyword evidence="2 11" id="KW-0158">Chromosome</keyword>
<keyword evidence="7 11" id="KW-0804">Transcription</keyword>
<feature type="compositionally biased region" description="Low complexity" evidence="12">
    <location>
        <begin position="465"/>
        <end position="480"/>
    </location>
</feature>
<dbReference type="InterPro" id="IPR013719">
    <property type="entry name" value="RTT106/SPT16-like_middle_dom"/>
</dbReference>
<dbReference type="InterPro" id="IPR029149">
    <property type="entry name" value="Creatin/AminoP/Spt16_N"/>
</dbReference>
<dbReference type="AlphaFoldDB" id="A0AAF0Y6S5"/>
<evidence type="ECO:0000256" key="9">
    <source>
        <dbReference type="ARBA" id="ARBA00023242"/>
    </source>
</evidence>
<dbReference type="InterPro" id="IPR013953">
    <property type="entry name" value="FACT_SPT16_M"/>
</dbReference>
<evidence type="ECO:0000259" key="15">
    <source>
        <dbReference type="SMART" id="SM01287"/>
    </source>
</evidence>
<keyword evidence="3 11" id="KW-0235">DNA replication</keyword>
<feature type="region of interest" description="Disordered" evidence="12">
    <location>
        <begin position="437"/>
        <end position="505"/>
    </location>
</feature>
<organism evidence="16 17">
    <name type="scientific">Vanrija pseudolonga</name>
    <dbReference type="NCBI Taxonomy" id="143232"/>
    <lineage>
        <taxon>Eukaryota</taxon>
        <taxon>Fungi</taxon>
        <taxon>Dikarya</taxon>
        <taxon>Basidiomycota</taxon>
        <taxon>Agaricomycotina</taxon>
        <taxon>Tremellomycetes</taxon>
        <taxon>Trichosporonales</taxon>
        <taxon>Trichosporonaceae</taxon>
        <taxon>Vanrija</taxon>
    </lineage>
</organism>
<dbReference type="InterPro" id="IPR029148">
    <property type="entry name" value="FACT-SPT16_Nlobe"/>
</dbReference>
<dbReference type="FunFam" id="3.90.230.10:FF:000005">
    <property type="entry name" value="FACT complex subunit spt16"/>
    <property type="match status" value="1"/>
</dbReference>
<evidence type="ECO:0000256" key="4">
    <source>
        <dbReference type="ARBA" id="ARBA00022763"/>
    </source>
</evidence>
<dbReference type="Pfam" id="PF08512">
    <property type="entry name" value="Rttp106-like_middle"/>
    <property type="match status" value="1"/>
</dbReference>
<keyword evidence="9 11" id="KW-0539">Nucleus</keyword>
<dbReference type="InterPro" id="IPR011993">
    <property type="entry name" value="PH-like_dom_sf"/>
</dbReference>
<feature type="domain" description="FACT complex subunit SPT16 middle" evidence="14">
    <location>
        <begin position="558"/>
        <end position="708"/>
    </location>
</feature>
<dbReference type="Pfam" id="PF08644">
    <property type="entry name" value="SPT16"/>
    <property type="match status" value="1"/>
</dbReference>
<dbReference type="InterPro" id="IPR036005">
    <property type="entry name" value="Creatinase/aminopeptidase-like"/>
</dbReference>
<dbReference type="GO" id="GO:0006368">
    <property type="term" value="P:transcription elongation by RNA polymerase II"/>
    <property type="evidence" value="ECO:0007669"/>
    <property type="project" value="TreeGrafter"/>
</dbReference>
<dbReference type="GeneID" id="87805508"/>
<dbReference type="GO" id="GO:0006281">
    <property type="term" value="P:DNA repair"/>
    <property type="evidence" value="ECO:0007669"/>
    <property type="project" value="UniProtKB-UniRule"/>
</dbReference>